<keyword evidence="2" id="KW-1185">Reference proteome</keyword>
<evidence type="ECO:0000313" key="2">
    <source>
        <dbReference type="Proteomes" id="UP000092578"/>
    </source>
</evidence>
<dbReference type="Proteomes" id="UP000092578">
    <property type="component" value="Unassembled WGS sequence"/>
</dbReference>
<dbReference type="RefSeq" id="WP_065410773.1">
    <property type="nucleotide sequence ID" value="NZ_MAYT01000023.1"/>
</dbReference>
<name>A0A1B9AU61_9BACI</name>
<dbReference type="InterPro" id="IPR018474">
    <property type="entry name" value="Uncharacterised_Yqai"/>
</dbReference>
<evidence type="ECO:0000313" key="1">
    <source>
        <dbReference type="EMBL" id="OCA87324.1"/>
    </source>
</evidence>
<accession>A0A1B9AU61</accession>
<dbReference type="SUPFAM" id="SSF160713">
    <property type="entry name" value="YqaI-like"/>
    <property type="match status" value="1"/>
</dbReference>
<reference evidence="2" key="1">
    <citation type="submission" date="2016-05" db="EMBL/GenBank/DDBJ databases">
        <authorList>
            <person name="Liu B."/>
            <person name="Wang J."/>
            <person name="Zhu Y."/>
            <person name="Liu G."/>
            <person name="Chen Q."/>
            <person name="Chen Z."/>
            <person name="Lan J."/>
            <person name="Che J."/>
            <person name="Ge C."/>
            <person name="Shi H."/>
            <person name="Pan Z."/>
            <person name="Liu X."/>
        </authorList>
    </citation>
    <scope>NUCLEOTIDE SEQUENCE [LARGE SCALE GENOMIC DNA]</scope>
    <source>
        <strain evidence="2">FJAT-27215</strain>
    </source>
</reference>
<dbReference type="Gene3D" id="3.30.40.30">
    <property type="entry name" value="YqaI domain"/>
    <property type="match status" value="1"/>
</dbReference>
<gene>
    <name evidence="1" type="ORF">A8F95_08750</name>
</gene>
<sequence>MNIEHPAITQTMETGYANMVSQPEHCGIDAMGDEILIGDSIIEIGGEIVLEENLEDYLIEYLGAQYKTAE</sequence>
<dbReference type="EMBL" id="MAYT01000023">
    <property type="protein sequence ID" value="OCA87324.1"/>
    <property type="molecule type" value="Genomic_DNA"/>
</dbReference>
<proteinExistence type="predicted"/>
<dbReference type="AlphaFoldDB" id="A0A1B9AU61"/>
<organism evidence="1 2">
    <name type="scientific">Pseudobacillus wudalianchiensis</name>
    <dbReference type="NCBI Taxonomy" id="1743143"/>
    <lineage>
        <taxon>Bacteria</taxon>
        <taxon>Bacillati</taxon>
        <taxon>Bacillota</taxon>
        <taxon>Bacilli</taxon>
        <taxon>Bacillales</taxon>
        <taxon>Bacillaceae</taxon>
        <taxon>Pseudobacillus</taxon>
    </lineage>
</organism>
<protein>
    <submittedName>
        <fullName evidence="1">Uncharacterized protein</fullName>
    </submittedName>
</protein>
<dbReference type="InterPro" id="IPR023118">
    <property type="entry name" value="YqaI_dom_sf"/>
</dbReference>
<comment type="caution">
    <text evidence="1">The sequence shown here is derived from an EMBL/GenBank/DDBJ whole genome shotgun (WGS) entry which is preliminary data.</text>
</comment>
<dbReference type="Pfam" id="PF09466">
    <property type="entry name" value="Yqai"/>
    <property type="match status" value="1"/>
</dbReference>